<name>M4TFZ3_ARAHY</name>
<dbReference type="EMBL" id="KC355782">
    <property type="protein sequence ID" value="AGH62000.1"/>
    <property type="molecule type" value="mRNA"/>
</dbReference>
<feature type="transmembrane region" description="Helical" evidence="1">
    <location>
        <begin position="27"/>
        <end position="46"/>
    </location>
</feature>
<protein>
    <submittedName>
        <fullName evidence="2">Uncharacterized protein</fullName>
    </submittedName>
</protein>
<keyword evidence="1" id="KW-0812">Transmembrane</keyword>
<organism evidence="2">
    <name type="scientific">Arachis hypogaea</name>
    <name type="common">Peanut</name>
    <dbReference type="NCBI Taxonomy" id="3818"/>
    <lineage>
        <taxon>Eukaryota</taxon>
        <taxon>Viridiplantae</taxon>
        <taxon>Streptophyta</taxon>
        <taxon>Embryophyta</taxon>
        <taxon>Tracheophyta</taxon>
        <taxon>Spermatophyta</taxon>
        <taxon>Magnoliopsida</taxon>
        <taxon>eudicotyledons</taxon>
        <taxon>Gunneridae</taxon>
        <taxon>Pentapetalae</taxon>
        <taxon>rosids</taxon>
        <taxon>fabids</taxon>
        <taxon>Fabales</taxon>
        <taxon>Fabaceae</taxon>
        <taxon>Papilionoideae</taxon>
        <taxon>50 kb inversion clade</taxon>
        <taxon>dalbergioids sensu lato</taxon>
        <taxon>Dalbergieae</taxon>
        <taxon>Pterocarpus clade</taxon>
        <taxon>Arachis</taxon>
    </lineage>
</organism>
<evidence type="ECO:0000313" key="2">
    <source>
        <dbReference type="EMBL" id="AGH62000.1"/>
    </source>
</evidence>
<reference evidence="2" key="1">
    <citation type="submission" date="2012-12" db="EMBL/GenBank/DDBJ databases">
        <title>Identification of peanut (Arachis hypogaea L) miRNA targets by high throughput degradome sequencing.</title>
        <authorList>
            <person name="Li M."/>
            <person name="Zhao C."/>
            <person name="Xia H."/>
            <person name="Sun M."/>
            <person name="Zhang X."/>
            <person name="Wang X."/>
        </authorList>
    </citation>
    <scope>NUCLEOTIDE SEQUENCE</scope>
</reference>
<dbReference type="AlphaFoldDB" id="M4TFZ3"/>
<feature type="non-terminal residue" evidence="2">
    <location>
        <position position="1"/>
    </location>
</feature>
<keyword evidence="1" id="KW-0472">Membrane</keyword>
<evidence type="ECO:0000256" key="1">
    <source>
        <dbReference type="SAM" id="Phobius"/>
    </source>
</evidence>
<accession>M4TFZ3</accession>
<sequence length="57" mass="6803">DTILLLLHFLRNRVLIRWLQLQSQRKVCVCEALCCVIVIVAVMVWYEAKRLLLKLYC</sequence>
<keyword evidence="1" id="KW-1133">Transmembrane helix</keyword>
<proteinExistence type="evidence at transcript level"/>